<dbReference type="PROSITE" id="PS51257">
    <property type="entry name" value="PROKAR_LIPOPROTEIN"/>
    <property type="match status" value="1"/>
</dbReference>
<dbReference type="Proteomes" id="UP000095419">
    <property type="component" value="Unassembled WGS sequence"/>
</dbReference>
<evidence type="ECO:0000313" key="3">
    <source>
        <dbReference type="Proteomes" id="UP000095419"/>
    </source>
</evidence>
<dbReference type="AlphaFoldDB" id="A0A174PRA4"/>
<proteinExistence type="predicted"/>
<gene>
    <name evidence="2" type="ORF">ERS417307_04051</name>
</gene>
<reference evidence="2 3" key="1">
    <citation type="submission" date="2015-09" db="EMBL/GenBank/DDBJ databases">
        <authorList>
            <consortium name="Pathogen Informatics"/>
        </authorList>
    </citation>
    <scope>NUCLEOTIDE SEQUENCE [LARGE SCALE GENOMIC DNA]</scope>
    <source>
        <strain evidence="2 3">2789STDY5608791</strain>
    </source>
</reference>
<keyword evidence="1" id="KW-0732">Signal</keyword>
<accession>A0A174PRA4</accession>
<feature type="signal peptide" evidence="1">
    <location>
        <begin position="1"/>
        <end position="21"/>
    </location>
</feature>
<protein>
    <submittedName>
        <fullName evidence="2">Uncharacterized protein</fullName>
    </submittedName>
</protein>
<name>A0A174PRA4_BACUN</name>
<dbReference type="SMART" id="SM00710">
    <property type="entry name" value="PbH1"/>
    <property type="match status" value="4"/>
</dbReference>
<evidence type="ECO:0000313" key="2">
    <source>
        <dbReference type="EMBL" id="CUP61340.1"/>
    </source>
</evidence>
<organism evidence="2 3">
    <name type="scientific">Bacteroides uniformis</name>
    <dbReference type="NCBI Taxonomy" id="820"/>
    <lineage>
        <taxon>Bacteria</taxon>
        <taxon>Pseudomonadati</taxon>
        <taxon>Bacteroidota</taxon>
        <taxon>Bacteroidia</taxon>
        <taxon>Bacteroidales</taxon>
        <taxon>Bacteroidaceae</taxon>
        <taxon>Bacteroides</taxon>
    </lineage>
</organism>
<dbReference type="EMBL" id="CYZF01000020">
    <property type="protein sequence ID" value="CUP61340.1"/>
    <property type="molecule type" value="Genomic_DNA"/>
</dbReference>
<feature type="chain" id="PRO_5008030309" evidence="1">
    <location>
        <begin position="22"/>
        <end position="896"/>
    </location>
</feature>
<dbReference type="RefSeq" id="WP_057089763.1">
    <property type="nucleotide sequence ID" value="NZ_CYZF01000020.1"/>
</dbReference>
<dbReference type="Gene3D" id="2.160.20.110">
    <property type="match status" value="2"/>
</dbReference>
<dbReference type="InterPro" id="IPR006626">
    <property type="entry name" value="PbH1"/>
</dbReference>
<sequence length="896" mass="98251">MKIYRYIGYLFFAFATSIMSACTDEDMLGQSGDSVNITFRPSLGGELNTRAIGDATGIDQLVVAVYEGNGTLSKTFSYSEDWNTVQQDGITLSLIEGRTYNIIFWAQDADNKAYSLTDDGKISVNYEEYLNDGFSQMEQLDAFYATETVTVGAQKVEDKGTIYLTRPLAQVNFADNTTKPVQETHKAVVTFHRFPTSFDPFSGMITMSESDMSFIFKDFPEEETLNINNSSYYYVASNYLFAPAEGTTSIEATLELQQIDGTSINTFEFKGEKSITLEKNKKTNVLGSIILQPETWSVWDGEMPTESTLTTDPENQNRYIIDEADDVAWLSVQENAQSLAANSTFIMTVDVDMNNGSGLAAIQLPSGSILDGDGHTIKGLQLENALLGDVTDITVKNLTIEKTTVANTSADVTHVGVLVNTLKGSNTFSNIHIKSSSVSTQNGAAGGIVGYISRKDPNNREETLTVTFDDCHVTETTVSGTQSEGHFVGLFRGYDNKETLQFNSNCTLTLSATVRSVDDFVSPYREGNEGTWLANNDYSKYDGWLGDEECYRGTVIYGDNRFIPCWDGETKVTPLTEGSTKLIYSAFDLASLQGSGHTSVTFKEDVDLGGNRATNKNPFTPISAIGTLDGENHKLYNLNIFYNSWIVGFINGTSGTETVHKNLHFVNSSVRADMTGNEKQVYVGTLCPYVQHKYIVDNITINDGYVLGLGKLGGLIGFVTSETTASLDCSKCSVISSTIENIESSAVDRFGNSYVYADFNPQGEVGGLIGFIGNDVVITDCHVTNCNINCYGQDKKTAAGIFAVPGRHVNRFIGDIRTINGDIIKILGCTAENNSFGIRDEDTQYNQFNLVGRCYYIEIGINMPFIGKVGVFDTKGKLFVDEIEYAPSKNNGDLKK</sequence>
<evidence type="ECO:0000256" key="1">
    <source>
        <dbReference type="SAM" id="SignalP"/>
    </source>
</evidence>